<keyword evidence="2" id="KW-1185">Reference proteome</keyword>
<name>A0ACC2NM84_9HYME</name>
<evidence type="ECO:0000313" key="2">
    <source>
        <dbReference type="Proteomes" id="UP001239111"/>
    </source>
</evidence>
<protein>
    <submittedName>
        <fullName evidence="1">Uncharacterized protein</fullName>
    </submittedName>
</protein>
<organism evidence="1 2">
    <name type="scientific">Eretmocerus hayati</name>
    <dbReference type="NCBI Taxonomy" id="131215"/>
    <lineage>
        <taxon>Eukaryota</taxon>
        <taxon>Metazoa</taxon>
        <taxon>Ecdysozoa</taxon>
        <taxon>Arthropoda</taxon>
        <taxon>Hexapoda</taxon>
        <taxon>Insecta</taxon>
        <taxon>Pterygota</taxon>
        <taxon>Neoptera</taxon>
        <taxon>Endopterygota</taxon>
        <taxon>Hymenoptera</taxon>
        <taxon>Apocrita</taxon>
        <taxon>Proctotrupomorpha</taxon>
        <taxon>Chalcidoidea</taxon>
        <taxon>Aphelinidae</taxon>
        <taxon>Aphelininae</taxon>
        <taxon>Eretmocerus</taxon>
    </lineage>
</organism>
<reference evidence="1" key="1">
    <citation type="submission" date="2023-04" db="EMBL/GenBank/DDBJ databases">
        <title>A chromosome-level genome assembly of the parasitoid wasp Eretmocerus hayati.</title>
        <authorList>
            <person name="Zhong Y."/>
            <person name="Liu S."/>
            <person name="Liu Y."/>
        </authorList>
    </citation>
    <scope>NUCLEOTIDE SEQUENCE</scope>
    <source>
        <strain evidence="1">ZJU_SS_LIU_2023</strain>
    </source>
</reference>
<proteinExistence type="predicted"/>
<accession>A0ACC2NM84</accession>
<dbReference type="Proteomes" id="UP001239111">
    <property type="component" value="Chromosome 3"/>
</dbReference>
<evidence type="ECO:0000313" key="1">
    <source>
        <dbReference type="EMBL" id="KAJ8672323.1"/>
    </source>
</evidence>
<comment type="caution">
    <text evidence="1">The sequence shown here is derived from an EMBL/GenBank/DDBJ whole genome shotgun (WGS) entry which is preliminary data.</text>
</comment>
<sequence>MFVLRCKEDNKICLVKDGAVICDMDSVGEGDTVPFLYNEKIYSGVVLFLSDDEELMNREYTNLTQEKLPSNDGTRSKKDCSRGSKISVDNLREGQKPQPKKGSAKSVDDANRMRIELSRKKQKPIVQDFEDIVMDANLFEMVDTQGPSKSAALKRLSNYNLREKSGGSSKKSKLNVGDEVQAPSSPPPSEDDISPPTSPQLSSGEEMSESDDEISRSRRHSRFPREIRGHTSTRKRNRAVASSGASKKVQQARNDYSEYDGSTDDDDDDTNNNQPIQAQEHDHLFGPNYPAVEMEHLQDGLFCKAPIKAYAVDGSQNARRCARKLMVGVFHLKAIFNCNRVLSKPRGYSKQKHRSHNGNGAPSGNQQSQIQPKEKGILYGPAIRAIIDFARQQAKKMEGSWPKVSRPSIQEGLTQKITEIRIGYKRAIQLGQEFEYGGEWFSGNDERIK</sequence>
<gene>
    <name evidence="1" type="ORF">QAD02_003582</name>
</gene>
<dbReference type="EMBL" id="CM056743">
    <property type="protein sequence ID" value="KAJ8672323.1"/>
    <property type="molecule type" value="Genomic_DNA"/>
</dbReference>